<feature type="compositionally biased region" description="Basic residues" evidence="6">
    <location>
        <begin position="343"/>
        <end position="352"/>
    </location>
</feature>
<organism evidence="8 9">
    <name type="scientific">Nasonia vitripennis</name>
    <name type="common">Parasitic wasp</name>
    <dbReference type="NCBI Taxonomy" id="7425"/>
    <lineage>
        <taxon>Eukaryota</taxon>
        <taxon>Metazoa</taxon>
        <taxon>Ecdysozoa</taxon>
        <taxon>Arthropoda</taxon>
        <taxon>Hexapoda</taxon>
        <taxon>Insecta</taxon>
        <taxon>Pterygota</taxon>
        <taxon>Neoptera</taxon>
        <taxon>Endopterygota</taxon>
        <taxon>Hymenoptera</taxon>
        <taxon>Apocrita</taxon>
        <taxon>Proctotrupomorpha</taxon>
        <taxon>Chalcidoidea</taxon>
        <taxon>Pteromalidae</taxon>
        <taxon>Pteromalinae</taxon>
        <taxon>Nasonia</taxon>
    </lineage>
</organism>
<dbReference type="PANTHER" id="PTHR45971">
    <property type="entry name" value="PHOX (PX) DOMAIN-CONTAINING PROTEIN"/>
    <property type="match status" value="1"/>
</dbReference>
<dbReference type="GO" id="GO:1901981">
    <property type="term" value="F:phosphatidylinositol phosphate binding"/>
    <property type="evidence" value="ECO:0007669"/>
    <property type="project" value="TreeGrafter"/>
</dbReference>
<evidence type="ECO:0000256" key="5">
    <source>
        <dbReference type="SAM" id="Coils"/>
    </source>
</evidence>
<dbReference type="CTD" id="31803"/>
<dbReference type="SUPFAM" id="SSF140741">
    <property type="entry name" value="RUN domain-like"/>
    <property type="match status" value="1"/>
</dbReference>
<dbReference type="InterPro" id="IPR037213">
    <property type="entry name" value="Run_dom_sf"/>
</dbReference>
<evidence type="ECO:0000256" key="2">
    <source>
        <dbReference type="ARBA" id="ARBA00022553"/>
    </source>
</evidence>
<dbReference type="CDD" id="cd17686">
    <property type="entry name" value="RUN_RUBCN"/>
    <property type="match status" value="1"/>
</dbReference>
<dbReference type="InterPro" id="IPR052428">
    <property type="entry name" value="Autophagy_HostDef_Reg"/>
</dbReference>
<dbReference type="OrthoDB" id="10067503at2759"/>
<feature type="region of interest" description="Disordered" evidence="6">
    <location>
        <begin position="180"/>
        <end position="238"/>
    </location>
</feature>
<dbReference type="AlphaFoldDB" id="A0A7M7LUP1"/>
<dbReference type="RefSeq" id="XP_008210128.1">
    <property type="nucleotide sequence ID" value="XM_008211906.4"/>
</dbReference>
<dbReference type="GO" id="GO:0005770">
    <property type="term" value="C:late endosome"/>
    <property type="evidence" value="ECO:0007669"/>
    <property type="project" value="UniProtKB-SubCell"/>
</dbReference>
<dbReference type="InterPro" id="IPR025258">
    <property type="entry name" value="RH_dom"/>
</dbReference>
<evidence type="ECO:0000256" key="3">
    <source>
        <dbReference type="ARBA" id="ARBA00022753"/>
    </source>
</evidence>
<keyword evidence="5" id="KW-0175">Coiled coil</keyword>
<evidence type="ECO:0000259" key="7">
    <source>
        <dbReference type="PROSITE" id="PS50826"/>
    </source>
</evidence>
<sequence>MSVESHDKEKWQLLQSLRSTVEGLLTNGVSNVWNVYGGLNRLHNIMEKIFKHGCRIFDVQGEPDCWIFIQGLNWLQPSLATSPTMRDCDEYHVNLPSRIVSHKDILWLYKSLEDHSLSQKLSWLLSDKEHLLSCLEPWAFLCQENLAEATLVCLRAVEKNQPALLTEIDPSLFLPSWNSKDSPKRAHRRSSSYPVNLCSSTRQEQQTTPSISSAGCSIAITPQKSGNDSSLSPREQQEAIASIKSELNDKAIKEETSSNTSLKAWSSFPDLNENGVEGLGVTTLKTMTKTTSAKNASDKVANRDRMSQSIELSDVIKVDYSEEKAVDASTFTEAKSSPAKSKLLTRKGRKSRSSGAKLIKAKELRGSGGSSDTLNYEESIRAAKIPLISSTPEHSATDSVGIGSRQSQPKRKTSFITGSAPEFSGSWSIEVEGQKDIRTPKKSFIEDGGNSVLPMATCYFPKPKEGQSLMSFLSSAQFARANAELDRENAHFSISDAMIAAIEQVKCNRQLRAADEAADESDEEINDLKQKLRIRRRQRLEERRKGNVGATWTRDLLSDGKTDTTTTDQSVSPLSTSPGTPSDSISTDDVDDYEMDDTRNLSELKNSGISVSLASLYSDADLYRSSPKHGTESNLTDSSMSAEGVALSLISKFSEKHLPRASELKWLVSEQDAPQRLLPLPKSWPVSPDDAEGADGNSVSLRGTIEWAPPRPQIIFTAHPPPVRRILIAKQNYRCAGCGMKVAVAYANRFRYCEYLGRYFCTGCHTNQVTLIPGKILSKWDFNRFPVSNFSYRLLDQMAIDPLFRVSDLNPSLYRRIKQLDRTRFLRTQLFYLKDFLFACRFAKETEEALRREPDYIMTDPHVYSIHNFSQVKTGILPLELSKLVQECCKHVAECVLCQARGFMCELCHSKDVIYPWELDKVKRCDSCGTCYHAACAKPDSNECKRCDRLQARRESKEEQPR</sequence>
<dbReference type="PANTHER" id="PTHR45971:SF1">
    <property type="entry name" value="RUBICON, ISOFORM A"/>
    <property type="match status" value="1"/>
</dbReference>
<dbReference type="Pfam" id="PF13901">
    <property type="entry name" value="RH_dom"/>
    <property type="match status" value="1"/>
</dbReference>
<feature type="region of interest" description="Disordered" evidence="6">
    <location>
        <begin position="387"/>
        <end position="417"/>
    </location>
</feature>
<evidence type="ECO:0000256" key="1">
    <source>
        <dbReference type="ARBA" id="ARBA00004603"/>
    </source>
</evidence>
<keyword evidence="2" id="KW-0597">Phosphoprotein</keyword>
<proteinExistence type="predicted"/>
<evidence type="ECO:0000256" key="6">
    <source>
        <dbReference type="SAM" id="MobiDB-lite"/>
    </source>
</evidence>
<dbReference type="Proteomes" id="UP000002358">
    <property type="component" value="Chromosome 4"/>
</dbReference>
<feature type="compositionally biased region" description="Polar residues" evidence="6">
    <location>
        <begin position="563"/>
        <end position="585"/>
    </location>
</feature>
<comment type="subcellular location">
    <subcellularLocation>
        <location evidence="1">Late endosome</location>
    </subcellularLocation>
</comment>
<feature type="region of interest" description="Disordered" evidence="6">
    <location>
        <begin position="335"/>
        <end position="357"/>
    </location>
</feature>
<dbReference type="PROSITE" id="PS50826">
    <property type="entry name" value="RUN"/>
    <property type="match status" value="1"/>
</dbReference>
<evidence type="ECO:0000313" key="8">
    <source>
        <dbReference type="EnsemblMetazoa" id="XP_008210128"/>
    </source>
</evidence>
<dbReference type="InterPro" id="IPR004012">
    <property type="entry name" value="Run_dom"/>
</dbReference>
<name>A0A7M7LUP1_NASVI</name>
<evidence type="ECO:0000256" key="4">
    <source>
        <dbReference type="ARBA" id="ARBA00023006"/>
    </source>
</evidence>
<feature type="coiled-coil region" evidence="5">
    <location>
        <begin position="511"/>
        <end position="538"/>
    </location>
</feature>
<dbReference type="CDD" id="cd15489">
    <property type="entry name" value="PHD_SF"/>
    <property type="match status" value="1"/>
</dbReference>
<evidence type="ECO:0000313" key="9">
    <source>
        <dbReference type="Proteomes" id="UP000002358"/>
    </source>
</evidence>
<keyword evidence="3" id="KW-0967">Endosome</keyword>
<dbReference type="GO" id="GO:0006914">
    <property type="term" value="P:autophagy"/>
    <property type="evidence" value="ECO:0007669"/>
    <property type="project" value="UniProtKB-KW"/>
</dbReference>
<protein>
    <recommendedName>
        <fullName evidence="7">RUN domain-containing protein</fullName>
    </recommendedName>
</protein>
<accession>A0A7M7LUP1</accession>
<feature type="compositionally biased region" description="Polar residues" evidence="6">
    <location>
        <begin position="191"/>
        <end position="234"/>
    </location>
</feature>
<dbReference type="SMR" id="A0A7M7LUP1"/>
<dbReference type="InterPro" id="IPR048569">
    <property type="entry name" value="RUBC_PIKBD"/>
</dbReference>
<keyword evidence="4" id="KW-0072">Autophagy</keyword>
<dbReference type="EnsemblMetazoa" id="XM_008211906">
    <property type="protein sequence ID" value="XP_008210128"/>
    <property type="gene ID" value="LOC100122809"/>
</dbReference>
<dbReference type="SMART" id="SM01175">
    <property type="entry name" value="DUF4206"/>
    <property type="match status" value="1"/>
</dbReference>
<dbReference type="KEGG" id="nvi:100122809"/>
<keyword evidence="9" id="KW-1185">Reference proteome</keyword>
<feature type="region of interest" description="Disordered" evidence="6">
    <location>
        <begin position="554"/>
        <end position="593"/>
    </location>
</feature>
<reference evidence="8" key="1">
    <citation type="submission" date="2021-01" db="UniProtKB">
        <authorList>
            <consortium name="EnsemblMetazoa"/>
        </authorList>
    </citation>
    <scope>IDENTIFICATION</scope>
</reference>
<feature type="domain" description="RUN" evidence="7">
    <location>
        <begin position="33"/>
        <end position="171"/>
    </location>
</feature>
<dbReference type="Gene3D" id="1.20.58.900">
    <property type="match status" value="1"/>
</dbReference>
<feature type="compositionally biased region" description="Polar residues" evidence="6">
    <location>
        <begin position="388"/>
        <end position="398"/>
    </location>
</feature>
<dbReference type="InParanoid" id="A0A7M7LUP1"/>
<dbReference type="GeneID" id="100122809"/>
<dbReference type="Pfam" id="PF21054">
    <property type="entry name" value="RUBC_PIKBD"/>
    <property type="match status" value="1"/>
</dbReference>